<sequence>MNPFSRKPDRRLSLREDHRLVCGNGAQTAEEYADESRQHTTFGNRVILMIQSDSEGSDNIDSSNAYDMSFLVAFTDMLSTVERRFWARETSTEWWNDIVVQVWDDEQWLATVRMRKATFMGLLLYKAEMVLAYCEAKVWHVFCNTQNIASVTPYVKLDIINIFAKQKVKVKMRRQKTIQQFFHSKASKTNQGEERIKNQEYSNMSSEGSSGISTSDQPEAQIQLPIEETVSPKPKGSEYLSVKVFPFIEVTKDGSWCTSCKKACEEGKLANAIIGKSGGACPHWPGAVNRGQGELRSAKPVDAAVFTDDVSMHTGVIQSIYMKMIHPSLKIISPTPYAISSSIILETHELGRQLQPNNFHPTLKEICPEPSLLAFKQPSSLSKLIIQVPHKPGHQFKAAPDPSRRTDAKPAGISSLLP</sequence>
<evidence type="ECO:0000256" key="1">
    <source>
        <dbReference type="SAM" id="MobiDB-lite"/>
    </source>
</evidence>
<reference evidence="3" key="1">
    <citation type="journal article" date="2013" name="Nat. Genet.">
        <title>The draft genomes of soft-shell turtle and green sea turtle yield insights into the development and evolution of the turtle-specific body plan.</title>
        <authorList>
            <person name="Wang Z."/>
            <person name="Pascual-Anaya J."/>
            <person name="Zadissa A."/>
            <person name="Li W."/>
            <person name="Niimura Y."/>
            <person name="Huang Z."/>
            <person name="Li C."/>
            <person name="White S."/>
            <person name="Xiong Z."/>
            <person name="Fang D."/>
            <person name="Wang B."/>
            <person name="Ming Y."/>
            <person name="Chen Y."/>
            <person name="Zheng Y."/>
            <person name="Kuraku S."/>
            <person name="Pignatelli M."/>
            <person name="Herrero J."/>
            <person name="Beal K."/>
            <person name="Nozawa M."/>
            <person name="Li Q."/>
            <person name="Wang J."/>
            <person name="Zhang H."/>
            <person name="Yu L."/>
            <person name="Shigenobu S."/>
            <person name="Wang J."/>
            <person name="Liu J."/>
            <person name="Flicek P."/>
            <person name="Searle S."/>
            <person name="Wang J."/>
            <person name="Kuratani S."/>
            <person name="Yin Y."/>
            <person name="Aken B."/>
            <person name="Zhang G."/>
            <person name="Irie N."/>
        </authorList>
    </citation>
    <scope>NUCLEOTIDE SEQUENCE [LARGE SCALE GENOMIC DNA]</scope>
</reference>
<proteinExistence type="predicted"/>
<accession>M7B3L8</accession>
<feature type="region of interest" description="Disordered" evidence="1">
    <location>
        <begin position="393"/>
        <end position="418"/>
    </location>
</feature>
<feature type="region of interest" description="Disordered" evidence="1">
    <location>
        <begin position="185"/>
        <end position="218"/>
    </location>
</feature>
<dbReference type="AlphaFoldDB" id="M7B3L8"/>
<evidence type="ECO:0000313" key="3">
    <source>
        <dbReference type="Proteomes" id="UP000031443"/>
    </source>
</evidence>
<name>M7B3L8_CHEMY</name>
<gene>
    <name evidence="2" type="ORF">UY3_10380</name>
</gene>
<dbReference type="EMBL" id="KB540463">
    <property type="protein sequence ID" value="EMP32481.1"/>
    <property type="molecule type" value="Genomic_DNA"/>
</dbReference>
<dbReference type="Proteomes" id="UP000031443">
    <property type="component" value="Unassembled WGS sequence"/>
</dbReference>
<organism evidence="2 3">
    <name type="scientific">Chelonia mydas</name>
    <name type="common">Green sea-turtle</name>
    <name type="synonym">Chelonia agassizi</name>
    <dbReference type="NCBI Taxonomy" id="8469"/>
    <lineage>
        <taxon>Eukaryota</taxon>
        <taxon>Metazoa</taxon>
        <taxon>Chordata</taxon>
        <taxon>Craniata</taxon>
        <taxon>Vertebrata</taxon>
        <taxon>Euteleostomi</taxon>
        <taxon>Archelosauria</taxon>
        <taxon>Testudinata</taxon>
        <taxon>Testudines</taxon>
        <taxon>Cryptodira</taxon>
        <taxon>Durocryptodira</taxon>
        <taxon>Americhelydia</taxon>
        <taxon>Chelonioidea</taxon>
        <taxon>Cheloniidae</taxon>
        <taxon>Chelonia</taxon>
    </lineage>
</organism>
<feature type="compositionally biased region" description="Low complexity" evidence="1">
    <location>
        <begin position="202"/>
        <end position="215"/>
    </location>
</feature>
<keyword evidence="3" id="KW-1185">Reference proteome</keyword>
<protein>
    <submittedName>
        <fullName evidence="2">Uncharacterized protein</fullName>
    </submittedName>
</protein>
<evidence type="ECO:0000313" key="2">
    <source>
        <dbReference type="EMBL" id="EMP32481.1"/>
    </source>
</evidence>